<gene>
    <name evidence="1" type="ORF">STAS_08531</name>
</gene>
<dbReference type="Proteomes" id="UP000325081">
    <property type="component" value="Unassembled WGS sequence"/>
</dbReference>
<organism evidence="1 2">
    <name type="scientific">Striga asiatica</name>
    <name type="common">Asiatic witchweed</name>
    <name type="synonym">Buchnera asiatica</name>
    <dbReference type="NCBI Taxonomy" id="4170"/>
    <lineage>
        <taxon>Eukaryota</taxon>
        <taxon>Viridiplantae</taxon>
        <taxon>Streptophyta</taxon>
        <taxon>Embryophyta</taxon>
        <taxon>Tracheophyta</taxon>
        <taxon>Spermatophyta</taxon>
        <taxon>Magnoliopsida</taxon>
        <taxon>eudicotyledons</taxon>
        <taxon>Gunneridae</taxon>
        <taxon>Pentapetalae</taxon>
        <taxon>asterids</taxon>
        <taxon>lamiids</taxon>
        <taxon>Lamiales</taxon>
        <taxon>Orobanchaceae</taxon>
        <taxon>Buchnereae</taxon>
        <taxon>Striga</taxon>
    </lineage>
</organism>
<dbReference type="EMBL" id="BKCP01004605">
    <property type="protein sequence ID" value="GER32461.1"/>
    <property type="molecule type" value="Genomic_DNA"/>
</dbReference>
<accession>A0A5A7PIH4</accession>
<name>A0A5A7PIH4_STRAF</name>
<proteinExistence type="predicted"/>
<dbReference type="GO" id="GO:0016740">
    <property type="term" value="F:transferase activity"/>
    <property type="evidence" value="ECO:0007669"/>
    <property type="project" value="UniProtKB-KW"/>
</dbReference>
<keyword evidence="1" id="KW-0808">Transferase</keyword>
<evidence type="ECO:0000313" key="2">
    <source>
        <dbReference type="Proteomes" id="UP000325081"/>
    </source>
</evidence>
<evidence type="ECO:0000313" key="1">
    <source>
        <dbReference type="EMBL" id="GER32461.1"/>
    </source>
</evidence>
<reference evidence="2" key="1">
    <citation type="journal article" date="2019" name="Curr. Biol.">
        <title>Genome Sequence of Striga asiatica Provides Insight into the Evolution of Plant Parasitism.</title>
        <authorList>
            <person name="Yoshida S."/>
            <person name="Kim S."/>
            <person name="Wafula E.K."/>
            <person name="Tanskanen J."/>
            <person name="Kim Y.M."/>
            <person name="Honaas L."/>
            <person name="Yang Z."/>
            <person name="Spallek T."/>
            <person name="Conn C.E."/>
            <person name="Ichihashi Y."/>
            <person name="Cheong K."/>
            <person name="Cui S."/>
            <person name="Der J.P."/>
            <person name="Gundlach H."/>
            <person name="Jiao Y."/>
            <person name="Hori C."/>
            <person name="Ishida J.K."/>
            <person name="Kasahara H."/>
            <person name="Kiba T."/>
            <person name="Kim M.S."/>
            <person name="Koo N."/>
            <person name="Laohavisit A."/>
            <person name="Lee Y.H."/>
            <person name="Lumba S."/>
            <person name="McCourt P."/>
            <person name="Mortimer J.C."/>
            <person name="Mutuku J.M."/>
            <person name="Nomura T."/>
            <person name="Sasaki-Sekimoto Y."/>
            <person name="Seto Y."/>
            <person name="Wang Y."/>
            <person name="Wakatake T."/>
            <person name="Sakakibara H."/>
            <person name="Demura T."/>
            <person name="Yamaguchi S."/>
            <person name="Yoneyama K."/>
            <person name="Manabe R.I."/>
            <person name="Nelson D.C."/>
            <person name="Schulman A.H."/>
            <person name="Timko M.P."/>
            <person name="dePamphilis C.W."/>
            <person name="Choi D."/>
            <person name="Shirasu K."/>
        </authorList>
    </citation>
    <scope>NUCLEOTIDE SEQUENCE [LARGE SCALE GENOMIC DNA]</scope>
    <source>
        <strain evidence="2">cv. UVA1</strain>
    </source>
</reference>
<protein>
    <submittedName>
        <fullName evidence="1">Pyrophosphate--fructose 6-phosphate1-phosphotransferase subunit beta 1</fullName>
    </submittedName>
</protein>
<sequence>MHGVLISFRSRSIECCSSPRVTIRRVLLIPVTVLFSFRQVAVRCSYHSGESVLIPASHNPLLFPGAAALPKVWRTRRHPSAAAPWRPEALLTEIEQPQPWPQEFKIETEKMLIKMVETELEARKQANPLFHDKLQFLNLKNANSHKPKLKLAAPTLENSKAEPHLQLKLAA</sequence>
<comment type="caution">
    <text evidence="1">The sequence shown here is derived from an EMBL/GenBank/DDBJ whole genome shotgun (WGS) entry which is preliminary data.</text>
</comment>
<dbReference type="AlphaFoldDB" id="A0A5A7PIH4"/>
<keyword evidence="2" id="KW-1185">Reference proteome</keyword>